<evidence type="ECO:0000313" key="3">
    <source>
        <dbReference type="Proteomes" id="UP000247978"/>
    </source>
</evidence>
<sequence length="150" mass="17317">MKDRDIQERIEKIKDKCHFDFIKIAFLQNASNTYEIKSVYGSGNNSKRYLRIILKTGKGVAGQALKTGRPVFIVNVDEEIKRKNFHHYPIIMAEGLKSIGAIPLYEESRVIGVVVAGFRSYNKMTDELIDQFNHRVTKEFSSLFKEMVKK</sequence>
<dbReference type="OrthoDB" id="2360948at2"/>
<dbReference type="RefSeq" id="WP_110396096.1">
    <property type="nucleotide sequence ID" value="NZ_JADIJL010000018.1"/>
</dbReference>
<dbReference type="Gene3D" id="3.30.450.40">
    <property type="match status" value="1"/>
</dbReference>
<dbReference type="SUPFAM" id="SSF55781">
    <property type="entry name" value="GAF domain-like"/>
    <property type="match status" value="1"/>
</dbReference>
<name>A0A2V3WA57_9BACI</name>
<comment type="caution">
    <text evidence="2">The sequence shown here is derived from an EMBL/GenBank/DDBJ whole genome shotgun (WGS) entry which is preliminary data.</text>
</comment>
<dbReference type="AlphaFoldDB" id="A0A2V3WA57"/>
<organism evidence="2 3">
    <name type="scientific">Pseudogracilibacillus auburnensis</name>
    <dbReference type="NCBI Taxonomy" id="1494959"/>
    <lineage>
        <taxon>Bacteria</taxon>
        <taxon>Bacillati</taxon>
        <taxon>Bacillota</taxon>
        <taxon>Bacilli</taxon>
        <taxon>Bacillales</taxon>
        <taxon>Bacillaceae</taxon>
        <taxon>Pseudogracilibacillus</taxon>
    </lineage>
</organism>
<dbReference type="EMBL" id="QJJQ01000010">
    <property type="protein sequence ID" value="PXW85639.1"/>
    <property type="molecule type" value="Genomic_DNA"/>
</dbReference>
<keyword evidence="3" id="KW-1185">Reference proteome</keyword>
<evidence type="ECO:0000313" key="2">
    <source>
        <dbReference type="EMBL" id="PXW85639.1"/>
    </source>
</evidence>
<protein>
    <submittedName>
        <fullName evidence="2">Nitrogen regulatory protein A</fullName>
    </submittedName>
</protein>
<dbReference type="Pfam" id="PF13185">
    <property type="entry name" value="GAF_2"/>
    <property type="match status" value="1"/>
</dbReference>
<dbReference type="Proteomes" id="UP000247978">
    <property type="component" value="Unassembled WGS sequence"/>
</dbReference>
<gene>
    <name evidence="2" type="ORF">DFR56_110140</name>
</gene>
<accession>A0A2V3WA57</accession>
<dbReference type="InterPro" id="IPR029016">
    <property type="entry name" value="GAF-like_dom_sf"/>
</dbReference>
<reference evidence="2 3" key="1">
    <citation type="submission" date="2018-05" db="EMBL/GenBank/DDBJ databases">
        <title>Genomic Encyclopedia of Type Strains, Phase IV (KMG-IV): sequencing the most valuable type-strain genomes for metagenomic binning, comparative biology and taxonomic classification.</title>
        <authorList>
            <person name="Goeker M."/>
        </authorList>
    </citation>
    <scope>NUCLEOTIDE SEQUENCE [LARGE SCALE GENOMIC DNA]</scope>
    <source>
        <strain evidence="2 3">DSM 28556</strain>
    </source>
</reference>
<dbReference type="InterPro" id="IPR003018">
    <property type="entry name" value="GAF"/>
</dbReference>
<feature type="domain" description="GAF" evidence="1">
    <location>
        <begin position="45"/>
        <end position="132"/>
    </location>
</feature>
<proteinExistence type="predicted"/>
<evidence type="ECO:0000259" key="1">
    <source>
        <dbReference type="Pfam" id="PF13185"/>
    </source>
</evidence>